<dbReference type="GO" id="GO:0070043">
    <property type="term" value="F:rRNA (guanine-N7-)-methyltransferase activity"/>
    <property type="evidence" value="ECO:0007669"/>
    <property type="project" value="UniProtKB-UniRule"/>
</dbReference>
<sequence length="264" mass="28776">MSPPGRPKGEYRSAQHEGDPISPPGRPKGEYRSAQHEGRTDQTGADMASRLARACEQLELDADAGAMAKLLEYLSQMQRWNRTYNLTAIRDPQQMLVQHLFDSLAAVGPFSEALGASGAAAKVYDVGSGGGLPGVVLAIMRPNWSVTCVDAVEKKTAFVRQMSGVLALPNLQAQHARIETLAPAECNIVTSRAFASLDDFAQLAGRHVRNDGTLVAMKGKLPEDEIQALHARGEWQVDHIQPLNVPELQAERCLIWMRRSQGTL</sequence>
<feature type="binding site" evidence="6">
    <location>
        <begin position="178"/>
        <end position="179"/>
    </location>
    <ligand>
        <name>S-adenosyl-L-methionine</name>
        <dbReference type="ChEBI" id="CHEBI:59789"/>
    </ligand>
</feature>
<feature type="binding site" evidence="6">
    <location>
        <position position="192"/>
    </location>
    <ligand>
        <name>S-adenosyl-L-methionine</name>
        <dbReference type="ChEBI" id="CHEBI:59789"/>
    </ligand>
</feature>
<keyword evidence="5 6" id="KW-0949">S-adenosyl-L-methionine</keyword>
<comment type="subcellular location">
    <subcellularLocation>
        <location evidence="6">Cytoplasm</location>
    </subcellularLocation>
</comment>
<keyword evidence="1 6" id="KW-0963">Cytoplasm</keyword>
<comment type="caution">
    <text evidence="6">Lacks conserved residue(s) required for the propagation of feature annotation.</text>
</comment>
<evidence type="ECO:0000256" key="5">
    <source>
        <dbReference type="ARBA" id="ARBA00022691"/>
    </source>
</evidence>
<dbReference type="PIRSF" id="PIRSF003078">
    <property type="entry name" value="GidB"/>
    <property type="match status" value="1"/>
</dbReference>
<dbReference type="AlphaFoldDB" id="A0A446CEZ8"/>
<dbReference type="PANTHER" id="PTHR31760:SF0">
    <property type="entry name" value="S-ADENOSYL-L-METHIONINE-DEPENDENT METHYLTRANSFERASES SUPERFAMILY PROTEIN"/>
    <property type="match status" value="1"/>
</dbReference>
<organism evidence="8 9">
    <name type="scientific">Achromobacter agilis</name>
    <dbReference type="NCBI Taxonomy" id="1353888"/>
    <lineage>
        <taxon>Bacteria</taxon>
        <taxon>Pseudomonadati</taxon>
        <taxon>Pseudomonadota</taxon>
        <taxon>Betaproteobacteria</taxon>
        <taxon>Burkholderiales</taxon>
        <taxon>Alcaligenaceae</taxon>
        <taxon>Achromobacter</taxon>
    </lineage>
</organism>
<keyword evidence="9" id="KW-1185">Reference proteome</keyword>
<dbReference type="Proteomes" id="UP000289184">
    <property type="component" value="Unassembled WGS sequence"/>
</dbReference>
<name>A0A446CEZ8_9BURK</name>
<feature type="region of interest" description="Disordered" evidence="7">
    <location>
        <begin position="1"/>
        <end position="46"/>
    </location>
</feature>
<dbReference type="Gene3D" id="3.40.50.150">
    <property type="entry name" value="Vaccinia Virus protein VP39"/>
    <property type="match status" value="1"/>
</dbReference>
<evidence type="ECO:0000256" key="2">
    <source>
        <dbReference type="ARBA" id="ARBA00022552"/>
    </source>
</evidence>
<dbReference type="InterPro" id="IPR003682">
    <property type="entry name" value="rRNA_ssu_MeTfrase_G"/>
</dbReference>
<dbReference type="InterPro" id="IPR029063">
    <property type="entry name" value="SAM-dependent_MTases_sf"/>
</dbReference>
<evidence type="ECO:0000256" key="4">
    <source>
        <dbReference type="ARBA" id="ARBA00022679"/>
    </source>
</evidence>
<proteinExistence type="inferred from homology"/>
<dbReference type="GO" id="GO:0005829">
    <property type="term" value="C:cytosol"/>
    <property type="evidence" value="ECO:0007669"/>
    <property type="project" value="TreeGrafter"/>
</dbReference>
<dbReference type="CDD" id="cd02440">
    <property type="entry name" value="AdoMet_MTases"/>
    <property type="match status" value="1"/>
</dbReference>
<dbReference type="SUPFAM" id="SSF53335">
    <property type="entry name" value="S-adenosyl-L-methionine-dependent methyltransferases"/>
    <property type="match status" value="1"/>
</dbReference>
<keyword evidence="3 6" id="KW-0489">Methyltransferase</keyword>
<keyword evidence="4 6" id="KW-0808">Transferase</keyword>
<feature type="compositionally biased region" description="Basic and acidic residues" evidence="7">
    <location>
        <begin position="27"/>
        <end position="40"/>
    </location>
</feature>
<evidence type="ECO:0000313" key="8">
    <source>
        <dbReference type="EMBL" id="SSW66422.1"/>
    </source>
</evidence>
<dbReference type="EC" id="2.1.1.170" evidence="6"/>
<protein>
    <recommendedName>
        <fullName evidence="6">Ribosomal RNA small subunit methyltransferase G</fullName>
        <ecNumber evidence="6">2.1.1.170</ecNumber>
    </recommendedName>
    <alternativeName>
        <fullName evidence="6">16S rRNA 7-methylguanosine methyltransferase</fullName>
        <shortName evidence="6">16S rRNA m7G methyltransferase</shortName>
    </alternativeName>
</protein>
<evidence type="ECO:0000256" key="3">
    <source>
        <dbReference type="ARBA" id="ARBA00022603"/>
    </source>
</evidence>
<feature type="compositionally biased region" description="Basic and acidic residues" evidence="7">
    <location>
        <begin position="7"/>
        <end position="19"/>
    </location>
</feature>
<feature type="binding site" evidence="6">
    <location>
        <position position="127"/>
    </location>
    <ligand>
        <name>S-adenosyl-L-methionine</name>
        <dbReference type="ChEBI" id="CHEBI:59789"/>
    </ligand>
</feature>
<dbReference type="HAMAP" id="MF_00074">
    <property type="entry name" value="16SrRNA_methyltr_G"/>
    <property type="match status" value="1"/>
</dbReference>
<comment type="function">
    <text evidence="6">Specifically methylates the N7 position of guanine in position 527 of 16S rRNA.</text>
</comment>
<evidence type="ECO:0000313" key="9">
    <source>
        <dbReference type="Proteomes" id="UP000289184"/>
    </source>
</evidence>
<evidence type="ECO:0000256" key="6">
    <source>
        <dbReference type="HAMAP-Rule" id="MF_00074"/>
    </source>
</evidence>
<comment type="similarity">
    <text evidence="6">Belongs to the methyltransferase superfamily. RNA methyltransferase RsmG family.</text>
</comment>
<dbReference type="PANTHER" id="PTHR31760">
    <property type="entry name" value="S-ADENOSYL-L-METHIONINE-DEPENDENT METHYLTRANSFERASES SUPERFAMILY PROTEIN"/>
    <property type="match status" value="1"/>
</dbReference>
<feature type="binding site" evidence="6">
    <location>
        <position position="132"/>
    </location>
    <ligand>
        <name>S-adenosyl-L-methionine</name>
        <dbReference type="ChEBI" id="CHEBI:59789"/>
    </ligand>
</feature>
<gene>
    <name evidence="6 8" type="primary">rsmG</name>
    <name evidence="8" type="ORF">AGI3411_02517</name>
</gene>
<evidence type="ECO:0000256" key="7">
    <source>
        <dbReference type="SAM" id="MobiDB-lite"/>
    </source>
</evidence>
<evidence type="ECO:0000256" key="1">
    <source>
        <dbReference type="ARBA" id="ARBA00022490"/>
    </source>
</evidence>
<accession>A0A446CEZ8</accession>
<dbReference type="NCBIfam" id="TIGR00138">
    <property type="entry name" value="rsmG_gidB"/>
    <property type="match status" value="1"/>
</dbReference>
<comment type="catalytic activity">
    <reaction evidence="6">
        <text>guanosine(527) in 16S rRNA + S-adenosyl-L-methionine = N(7)-methylguanosine(527) in 16S rRNA + S-adenosyl-L-homocysteine</text>
        <dbReference type="Rhea" id="RHEA:42732"/>
        <dbReference type="Rhea" id="RHEA-COMP:10209"/>
        <dbReference type="Rhea" id="RHEA-COMP:10210"/>
        <dbReference type="ChEBI" id="CHEBI:57856"/>
        <dbReference type="ChEBI" id="CHEBI:59789"/>
        <dbReference type="ChEBI" id="CHEBI:74269"/>
        <dbReference type="ChEBI" id="CHEBI:74480"/>
        <dbReference type="EC" id="2.1.1.170"/>
    </reaction>
</comment>
<dbReference type="Pfam" id="PF02527">
    <property type="entry name" value="GidB"/>
    <property type="match status" value="1"/>
</dbReference>
<dbReference type="EMBL" id="UFQB01000009">
    <property type="protein sequence ID" value="SSW66422.1"/>
    <property type="molecule type" value="Genomic_DNA"/>
</dbReference>
<keyword evidence="2 6" id="KW-0698">rRNA processing</keyword>
<reference evidence="8 9" key="1">
    <citation type="submission" date="2018-07" db="EMBL/GenBank/DDBJ databases">
        <authorList>
            <person name="Peeters C."/>
        </authorList>
    </citation>
    <scope>NUCLEOTIDE SEQUENCE [LARGE SCALE GENOMIC DNA]</scope>
    <source>
        <strain evidence="8 9">LMG 3411</strain>
    </source>
</reference>